<comment type="function">
    <text evidence="12">Potent pro-inflammatory cytokine. Initially discovered as the major endogenous pyrogen, induces prostaglandin synthesis, neutrophil influx and activation, T-cell activation and cytokine production, B-cell activation and antibody production, and fibroblast proliferation and collagen production. Promotes Th17 differentiation of T-cells. Synergizes with IL12/interleukin-12 to induce IFNG synthesis from T-helper 1 (Th1) cells. Plays a role in angiogenesis by inducing VEGF production synergistically with TNF and IL6. Involved in transduction of inflammation downstream of pyroptosis: its mature form is specifically released in the extracellular milieu by passing through the gasdermin-D (GSDMD) pore.</text>
</comment>
<evidence type="ECO:0000256" key="1">
    <source>
        <dbReference type="ARBA" id="ARBA00004371"/>
    </source>
</evidence>
<dbReference type="InterPro" id="IPR003502">
    <property type="entry name" value="IL-1_propep"/>
</dbReference>
<dbReference type="GO" id="GO:0001660">
    <property type="term" value="P:fever generation"/>
    <property type="evidence" value="ECO:0007669"/>
    <property type="project" value="UniProtKB-UniRule"/>
</dbReference>
<dbReference type="SMART" id="SM00125">
    <property type="entry name" value="IL1"/>
    <property type="match status" value="1"/>
</dbReference>
<dbReference type="PRINTS" id="PR00262">
    <property type="entry name" value="IL1HBGF"/>
</dbReference>
<evidence type="ECO:0000313" key="15">
    <source>
        <dbReference type="RefSeq" id="XP_032099553.1"/>
    </source>
</evidence>
<sequence length="285" mass="32554">MNTAYLAPDTLKVSEAAMAEVPELTSEMMAYYSGNEDDLFFEVDGPKQMKCSFQDLDLCPMDGGIQLRLSPQHYSKGFRQVVSVVVAMEKLRKMPVYCPQTFQDNDLSTFFPFIFEEEPVIFDAWDNESYVCDAPVRSLNCTLRDAQQKCLVMSGPYELKALHLQGQDMEQQVVFSMSFVQGEESNDKIPVALGLKEKNLYLSCVLKDKKPTLQLESVDPRNYPKKKMEKRFVFNKTEINNRLEFESAQFPNWYISTSQAENMPVFLGGTKGGQDITDFTMQFVS</sequence>
<proteinExistence type="inferred from homology"/>
<dbReference type="GO" id="GO:1903530">
    <property type="term" value="P:regulation of secretion by cell"/>
    <property type="evidence" value="ECO:0007669"/>
    <property type="project" value="UniProtKB-ARBA"/>
</dbReference>
<comment type="similarity">
    <text evidence="3 11">Belongs to the IL-1 family.</text>
</comment>
<dbReference type="RefSeq" id="XP_032099553.1">
    <property type="nucleotide sequence ID" value="XM_032243662.1"/>
</dbReference>
<dbReference type="InterPro" id="IPR020877">
    <property type="entry name" value="IL-1_CS"/>
</dbReference>
<dbReference type="PANTHER" id="PTHR10078">
    <property type="entry name" value="INTERLEUKIN-1 FAMILY MEMBER"/>
    <property type="match status" value="1"/>
</dbReference>
<dbReference type="InterPro" id="IPR000975">
    <property type="entry name" value="IL-1_fam"/>
</dbReference>
<evidence type="ECO:0000256" key="12">
    <source>
        <dbReference type="RuleBase" id="RU364119"/>
    </source>
</evidence>
<dbReference type="Proteomes" id="UP000504640">
    <property type="component" value="Unplaced"/>
</dbReference>
<evidence type="ECO:0000256" key="11">
    <source>
        <dbReference type="RuleBase" id="RU003753"/>
    </source>
</evidence>
<evidence type="ECO:0000313" key="14">
    <source>
        <dbReference type="Proteomes" id="UP000504640"/>
    </source>
</evidence>
<dbReference type="GeneID" id="116526919"/>
<keyword evidence="9 12" id="KW-0458">Lysosome</keyword>
<keyword evidence="8 11" id="KW-0395">Inflammatory response</keyword>
<comment type="subunit">
    <text evidence="12">Monomer. Interacts with MEFV.</text>
</comment>
<dbReference type="InterPro" id="IPR008996">
    <property type="entry name" value="IL1/FGF"/>
</dbReference>
<dbReference type="Pfam" id="PF02394">
    <property type="entry name" value="IL1_propep"/>
    <property type="match status" value="1"/>
</dbReference>
<dbReference type="FunFam" id="2.80.10.50:FF:000027">
    <property type="entry name" value="Interleukin-1 beta"/>
    <property type="match status" value="1"/>
</dbReference>
<dbReference type="GO" id="GO:0006955">
    <property type="term" value="P:immune response"/>
    <property type="evidence" value="ECO:0007669"/>
    <property type="project" value="InterPro"/>
</dbReference>
<evidence type="ECO:0000256" key="9">
    <source>
        <dbReference type="ARBA" id="ARBA00023228"/>
    </source>
</evidence>
<protein>
    <recommendedName>
        <fullName evidence="11 12">Multifunctional fusion protein</fullName>
    </recommendedName>
    <domain>
        <recommendedName>
            <fullName evidence="11">Interleukin-1</fullName>
        </recommendedName>
    </domain>
    <domain>
        <recommendedName>
            <fullName evidence="12">Interleukin-1 beta</fullName>
        </recommendedName>
    </domain>
</protein>
<dbReference type="GO" id="GO:0005615">
    <property type="term" value="C:extracellular space"/>
    <property type="evidence" value="ECO:0007669"/>
    <property type="project" value="UniProtKB-KW"/>
</dbReference>
<dbReference type="GO" id="GO:0051781">
    <property type="term" value="P:positive regulation of cell division"/>
    <property type="evidence" value="ECO:0007669"/>
    <property type="project" value="UniProtKB-KW"/>
</dbReference>
<dbReference type="GO" id="GO:0071222">
    <property type="term" value="P:cellular response to lipopolysaccharide"/>
    <property type="evidence" value="ECO:0007669"/>
    <property type="project" value="TreeGrafter"/>
</dbReference>
<evidence type="ECO:0000256" key="3">
    <source>
        <dbReference type="ARBA" id="ARBA00010448"/>
    </source>
</evidence>
<evidence type="ECO:0000256" key="4">
    <source>
        <dbReference type="ARBA" id="ARBA00022490"/>
    </source>
</evidence>
<dbReference type="PROSITE" id="PS00253">
    <property type="entry name" value="INTERLEUKIN_1"/>
    <property type="match status" value="1"/>
</dbReference>
<dbReference type="GO" id="GO:0033092">
    <property type="term" value="P:positive regulation of immature T cell proliferation in thymus"/>
    <property type="evidence" value="ECO:0007669"/>
    <property type="project" value="TreeGrafter"/>
</dbReference>
<reference evidence="15" key="1">
    <citation type="submission" date="2025-08" db="UniProtKB">
        <authorList>
            <consortium name="RefSeq"/>
        </authorList>
    </citation>
    <scope>IDENTIFICATION</scope>
    <source>
        <tissue evidence="15">Blood</tissue>
    </source>
</reference>
<keyword evidence="5 11" id="KW-0202">Cytokine</keyword>
<evidence type="ECO:0000256" key="10">
    <source>
        <dbReference type="ARBA" id="ARBA00023246"/>
    </source>
</evidence>
<evidence type="ECO:0000256" key="5">
    <source>
        <dbReference type="ARBA" id="ARBA00022514"/>
    </source>
</evidence>
<dbReference type="CTD" id="3553"/>
<keyword evidence="14" id="KW-1185">Reference proteome</keyword>
<dbReference type="GO" id="GO:0005149">
    <property type="term" value="F:interleukin-1 receptor binding"/>
    <property type="evidence" value="ECO:0007669"/>
    <property type="project" value="UniProtKB-UniRule"/>
</dbReference>
<dbReference type="Pfam" id="PF00340">
    <property type="entry name" value="IL1"/>
    <property type="match status" value="1"/>
</dbReference>
<evidence type="ECO:0000256" key="2">
    <source>
        <dbReference type="ARBA" id="ARBA00004550"/>
    </source>
</evidence>
<comment type="miscellaneous">
    <text evidence="12">IL1B production occurs in 2 steps, each being controlled by different stimuli. First, inflammatory signals, such as LPS, stimulate the synthesis and promote the accumulation of cytosolic stores of pro-IL1B (priming). Then additional signals are required for inflammasome assembly, leading to CASP1 activation, pro-IL1B processing and eventually secretion of the active cytokine. IL1B processing and secretion are temporarily associated.</text>
</comment>
<keyword evidence="7 11" id="KW-0666">Pyrogen</keyword>
<dbReference type="SUPFAM" id="SSF50353">
    <property type="entry name" value="Cytokine"/>
    <property type="match status" value="1"/>
</dbReference>
<keyword evidence="4 12" id="KW-0963">Cytoplasm</keyword>
<evidence type="ECO:0000259" key="13">
    <source>
        <dbReference type="Pfam" id="PF02394"/>
    </source>
</evidence>
<evidence type="ECO:0000256" key="6">
    <source>
        <dbReference type="ARBA" id="ARBA00022525"/>
    </source>
</evidence>
<keyword evidence="10 11" id="KW-0497">Mitogen</keyword>
<feature type="domain" description="Interleukin-1 propeptide" evidence="13">
    <location>
        <begin position="18"/>
        <end position="120"/>
    </location>
</feature>
<comment type="subcellular location">
    <subcellularLocation>
        <location evidence="12">Cytoplasm</location>
        <location evidence="12">Cytosol</location>
    </subcellularLocation>
    <subcellularLocation>
        <location evidence="12">Secreted</location>
    </subcellularLocation>
    <subcellularLocation>
        <location evidence="1 12">Lysosome</location>
    </subcellularLocation>
    <subcellularLocation>
        <location evidence="2 12">Secreted</location>
        <location evidence="2 12">Extracellular exosome</location>
    </subcellularLocation>
    <text evidence="12">The precursor is cytosolic. In response to inflammasome-activating signals, such as ATP for NLRP3 inflammasome or bacterial flagellin for NLRC4 inflammasome, cleaved and secreted. Mature form is secreted and released in the extracellular milieu by passing through the gasdermin-D (GSDMD) pore. In contrast, the precursor form is not released, due to the presence of an acidic region that is proteolytically removed by CASP1 during maturation. The secretion is dependent on protein unfolding and facilitated by the cargo receptor TMED10.</text>
</comment>
<dbReference type="Gene3D" id="2.80.10.50">
    <property type="match status" value="1"/>
</dbReference>
<gene>
    <name evidence="12 15" type="primary">IL1B</name>
</gene>
<keyword evidence="6 11" id="KW-0964">Secreted</keyword>
<evidence type="ECO:0000256" key="8">
    <source>
        <dbReference type="ARBA" id="ARBA00023198"/>
    </source>
</evidence>
<evidence type="ECO:0000256" key="7">
    <source>
        <dbReference type="ARBA" id="ARBA00022620"/>
    </source>
</evidence>
<dbReference type="PRINTS" id="PR01359">
    <property type="entry name" value="INTRLEUKIN1B"/>
</dbReference>
<dbReference type="GO" id="GO:0005764">
    <property type="term" value="C:lysosome"/>
    <property type="evidence" value="ECO:0007669"/>
    <property type="project" value="UniProtKB-SubCell"/>
</dbReference>
<dbReference type="PRINTS" id="PR00264">
    <property type="entry name" value="INTERLEUKIN1"/>
</dbReference>
<dbReference type="AlphaFoldDB" id="A0A6J3F1X6"/>
<organism evidence="14 15">
    <name type="scientific">Sapajus apella</name>
    <name type="common">Brown-capped capuchin</name>
    <name type="synonym">Cebus apella</name>
    <dbReference type="NCBI Taxonomy" id="9515"/>
    <lineage>
        <taxon>Eukaryota</taxon>
        <taxon>Metazoa</taxon>
        <taxon>Chordata</taxon>
        <taxon>Craniata</taxon>
        <taxon>Vertebrata</taxon>
        <taxon>Euteleostomi</taxon>
        <taxon>Mammalia</taxon>
        <taxon>Eutheria</taxon>
        <taxon>Euarchontoglires</taxon>
        <taxon>Primates</taxon>
        <taxon>Haplorrhini</taxon>
        <taxon>Platyrrhini</taxon>
        <taxon>Cebidae</taxon>
        <taxon>Cebinae</taxon>
        <taxon>Sapajus</taxon>
    </lineage>
</organism>
<accession>A0A6J3F1X6</accession>
<dbReference type="GO" id="GO:0005829">
    <property type="term" value="C:cytosol"/>
    <property type="evidence" value="ECO:0007669"/>
    <property type="project" value="UniProtKB-SubCell"/>
</dbReference>
<dbReference type="GO" id="GO:0001819">
    <property type="term" value="P:positive regulation of cytokine production"/>
    <property type="evidence" value="ECO:0007669"/>
    <property type="project" value="UniProtKB-ARBA"/>
</dbReference>
<dbReference type="CDD" id="cd23296">
    <property type="entry name" value="beta-trefoil_IL1B"/>
    <property type="match status" value="1"/>
</dbReference>
<dbReference type="PANTHER" id="PTHR10078:SF30">
    <property type="entry name" value="INTERLEUKIN-1 BETA"/>
    <property type="match status" value="1"/>
</dbReference>
<dbReference type="PRINTS" id="PR01357">
    <property type="entry name" value="INTRLEUKN1AB"/>
</dbReference>
<name>A0A6J3F1X6_SAPAP</name>
<dbReference type="GO" id="GO:0019221">
    <property type="term" value="P:cytokine-mediated signaling pathway"/>
    <property type="evidence" value="ECO:0007669"/>
    <property type="project" value="TreeGrafter"/>
</dbReference>
<dbReference type="GO" id="GO:0005125">
    <property type="term" value="F:cytokine activity"/>
    <property type="evidence" value="ECO:0007669"/>
    <property type="project" value="UniProtKB-UniRule"/>
</dbReference>